<protein>
    <recommendedName>
        <fullName evidence="3">Nucleoside 2-deoxyribosyltransferase</fullName>
    </recommendedName>
</protein>
<accession>A0A1Q8CW67</accession>
<organism evidence="1 2">
    <name type="scientific">Actinophytocola xanthii</name>
    <dbReference type="NCBI Taxonomy" id="1912961"/>
    <lineage>
        <taxon>Bacteria</taxon>
        <taxon>Bacillati</taxon>
        <taxon>Actinomycetota</taxon>
        <taxon>Actinomycetes</taxon>
        <taxon>Pseudonocardiales</taxon>
        <taxon>Pseudonocardiaceae</taxon>
    </lineage>
</organism>
<evidence type="ECO:0000313" key="2">
    <source>
        <dbReference type="Proteomes" id="UP000185596"/>
    </source>
</evidence>
<name>A0A1Q8CW67_9PSEU</name>
<evidence type="ECO:0008006" key="3">
    <source>
        <dbReference type="Google" id="ProtNLM"/>
    </source>
</evidence>
<comment type="caution">
    <text evidence="1">The sequence shown here is derived from an EMBL/GenBank/DDBJ whole genome shotgun (WGS) entry which is preliminary data.</text>
</comment>
<dbReference type="STRING" id="1912961.BU204_05745"/>
<evidence type="ECO:0000313" key="1">
    <source>
        <dbReference type="EMBL" id="OLF18582.1"/>
    </source>
</evidence>
<dbReference type="EMBL" id="MSIE01000007">
    <property type="protein sequence ID" value="OLF18582.1"/>
    <property type="molecule type" value="Genomic_DNA"/>
</dbReference>
<sequence length="156" mass="17079">MRSVFVAGPFYGLVDEKTGVMDDSAQSRISMLIDYFEQAGCKVYNAHRREAWGKEFLTADVCTKLDYEEIGAADLWVGYPGVPVSPGTHVEIGWASATGKRMVVLLEKDQRHSFLVTGLGSFANISYIEFEDPAEIIEALPAAIEEATAAAERRAA</sequence>
<dbReference type="Gene3D" id="3.40.50.450">
    <property type="match status" value="1"/>
</dbReference>
<proteinExistence type="predicted"/>
<gene>
    <name evidence="1" type="ORF">BU204_05745</name>
</gene>
<dbReference type="AlphaFoldDB" id="A0A1Q8CW67"/>
<dbReference type="Proteomes" id="UP000185596">
    <property type="component" value="Unassembled WGS sequence"/>
</dbReference>
<dbReference type="SUPFAM" id="SSF52309">
    <property type="entry name" value="N-(deoxy)ribosyltransferase-like"/>
    <property type="match status" value="1"/>
</dbReference>
<keyword evidence="2" id="KW-1185">Reference proteome</keyword>
<reference evidence="1 2" key="1">
    <citation type="submission" date="2016-12" db="EMBL/GenBank/DDBJ databases">
        <title>The draft genome sequence of Actinophytocola sp. 11-183.</title>
        <authorList>
            <person name="Wang W."/>
            <person name="Yuan L."/>
        </authorList>
    </citation>
    <scope>NUCLEOTIDE SEQUENCE [LARGE SCALE GENOMIC DNA]</scope>
    <source>
        <strain evidence="1 2">11-183</strain>
    </source>
</reference>